<evidence type="ECO:0000313" key="1">
    <source>
        <dbReference type="EMBL" id="KAH7944942.1"/>
    </source>
</evidence>
<reference evidence="1" key="1">
    <citation type="submission" date="2020-05" db="EMBL/GenBank/DDBJ databases">
        <title>Large-scale comparative analyses of tick genomes elucidate their genetic diversity and vector capacities.</title>
        <authorList>
            <person name="Jia N."/>
            <person name="Wang J."/>
            <person name="Shi W."/>
            <person name="Du L."/>
            <person name="Sun Y."/>
            <person name="Zhan W."/>
            <person name="Jiang J."/>
            <person name="Wang Q."/>
            <person name="Zhang B."/>
            <person name="Ji P."/>
            <person name="Sakyi L.B."/>
            <person name="Cui X."/>
            <person name="Yuan T."/>
            <person name="Jiang B."/>
            <person name="Yang W."/>
            <person name="Lam T.T.-Y."/>
            <person name="Chang Q."/>
            <person name="Ding S."/>
            <person name="Wang X."/>
            <person name="Zhu J."/>
            <person name="Ruan X."/>
            <person name="Zhao L."/>
            <person name="Wei J."/>
            <person name="Que T."/>
            <person name="Du C."/>
            <person name="Cheng J."/>
            <person name="Dai P."/>
            <person name="Han X."/>
            <person name="Huang E."/>
            <person name="Gao Y."/>
            <person name="Liu J."/>
            <person name="Shao H."/>
            <person name="Ye R."/>
            <person name="Li L."/>
            <person name="Wei W."/>
            <person name="Wang X."/>
            <person name="Wang C."/>
            <person name="Yang T."/>
            <person name="Huo Q."/>
            <person name="Li W."/>
            <person name="Guo W."/>
            <person name="Chen H."/>
            <person name="Zhou L."/>
            <person name="Ni X."/>
            <person name="Tian J."/>
            <person name="Zhou Y."/>
            <person name="Sheng Y."/>
            <person name="Liu T."/>
            <person name="Pan Y."/>
            <person name="Xia L."/>
            <person name="Li J."/>
            <person name="Zhao F."/>
            <person name="Cao W."/>
        </authorList>
    </citation>
    <scope>NUCLEOTIDE SEQUENCE</scope>
    <source>
        <strain evidence="1">Dsil-2018</strain>
    </source>
</reference>
<accession>A0ACB8CJA0</accession>
<evidence type="ECO:0000313" key="2">
    <source>
        <dbReference type="Proteomes" id="UP000821865"/>
    </source>
</evidence>
<organism evidence="1 2">
    <name type="scientific">Dermacentor silvarum</name>
    <name type="common">Tick</name>
    <dbReference type="NCBI Taxonomy" id="543639"/>
    <lineage>
        <taxon>Eukaryota</taxon>
        <taxon>Metazoa</taxon>
        <taxon>Ecdysozoa</taxon>
        <taxon>Arthropoda</taxon>
        <taxon>Chelicerata</taxon>
        <taxon>Arachnida</taxon>
        <taxon>Acari</taxon>
        <taxon>Parasitiformes</taxon>
        <taxon>Ixodida</taxon>
        <taxon>Ixodoidea</taxon>
        <taxon>Ixodidae</taxon>
        <taxon>Rhipicephalinae</taxon>
        <taxon>Dermacentor</taxon>
    </lineage>
</organism>
<protein>
    <submittedName>
        <fullName evidence="1">Uncharacterized protein</fullName>
    </submittedName>
</protein>
<name>A0ACB8CJA0_DERSI</name>
<proteinExistence type="predicted"/>
<gene>
    <name evidence="1" type="ORF">HPB49_002483</name>
</gene>
<dbReference type="EMBL" id="CM023475">
    <property type="protein sequence ID" value="KAH7944942.1"/>
    <property type="molecule type" value="Genomic_DNA"/>
</dbReference>
<dbReference type="Proteomes" id="UP000821865">
    <property type="component" value="Chromosome 6"/>
</dbReference>
<keyword evidence="2" id="KW-1185">Reference proteome</keyword>
<comment type="caution">
    <text evidence="1">The sequence shown here is derived from an EMBL/GenBank/DDBJ whole genome shotgun (WGS) entry which is preliminary data.</text>
</comment>
<sequence length="567" mass="64125">MELHYGGILLDLPGCKFPKYSAFHWTMRLVSLVERSPSQRSCSKPSVVYLSGSTLMLDRRLLHERYGLVAEQLICASREILRQTRTTTPDNLYFKAPQQPVRFGEALSGEYIEVSCETNSTALFKEYFMIPRKKNGDRAPYPDQLSVLVLGLDSTSRLNFNRRLKKTRRFLMTELNAFEFLGYNKVGENSFPNQMPLLTGLSGPNVLSIYQDAYFDSLPHLWSAYKMRGYTTLFLEEMAHAGLFTFPDLKGFVNPPADYYSRPIALAIDAEHKLMPALCAGSRLKTGIYLDYVRDVLSRENKAFAYVWISDVPHENHTHLTILDDPLEGFLRDLTSLGVLERTALLFLSDHGVRYGSIRLTEAGRHEDLTPFAFLALPAWFLRNHPEAAVQLEVNQRRLITAYDFHATLLSLADLPSLRAKPTLKGLSLVGPVPPQRSCNDAFVPDHFCACLGSRGRVENASQAEALGRFGVAYINAQAGVHFPRLCRIWSLASVDEAEVLGGDIAGKVLFRLRLTTTPTAHFEVYGMIKNSTYDNRRVVFVQRLDKYSNETKCLPLSRMQHLCMCK</sequence>